<comment type="caution">
    <text evidence="1">The sequence shown here is derived from an EMBL/GenBank/DDBJ whole genome shotgun (WGS) entry which is preliminary data.</text>
</comment>
<protein>
    <submittedName>
        <fullName evidence="1">Uncharacterized protein</fullName>
    </submittedName>
</protein>
<keyword evidence="2" id="KW-1185">Reference proteome</keyword>
<accession>A0ABD2ZSF8</accession>
<evidence type="ECO:0000313" key="2">
    <source>
        <dbReference type="Proteomes" id="UP001630127"/>
    </source>
</evidence>
<dbReference type="AlphaFoldDB" id="A0ABD2ZSF8"/>
<name>A0ABD2ZSF8_9GENT</name>
<dbReference type="Proteomes" id="UP001630127">
    <property type="component" value="Unassembled WGS sequence"/>
</dbReference>
<reference evidence="1 2" key="1">
    <citation type="submission" date="2024-11" db="EMBL/GenBank/DDBJ databases">
        <title>A near-complete genome assembly of Cinchona calisaya.</title>
        <authorList>
            <person name="Lian D.C."/>
            <person name="Zhao X.W."/>
            <person name="Wei L."/>
        </authorList>
    </citation>
    <scope>NUCLEOTIDE SEQUENCE [LARGE SCALE GENOMIC DNA]</scope>
    <source>
        <tissue evidence="1">Nenye</tissue>
    </source>
</reference>
<gene>
    <name evidence="1" type="ORF">ACH5RR_019920</name>
</gene>
<sequence length="229" mass="26166">MTADRSWTWRKILKIRISAQPYIKRIVGNGTDTNLWYDNRHLIGPLYLHYSQNVLKNLGCTAIDNVAKCIYGNDWSGLRVGERNAPARVLTQATPSDFKPLVCQEDQIKWGSNASGVFSVELATKNIYWAREKVKRAGLKDELNWLSSHWTSESFEDKLKRLAFAIMAYENWNAKIDVFKGKSVSAVGIIRAVVYSVKSSVMGWRNNKKTRESWELALEWSLPDTCSTD</sequence>
<dbReference type="EMBL" id="JBJUIK010000008">
    <property type="protein sequence ID" value="KAL3521771.1"/>
    <property type="molecule type" value="Genomic_DNA"/>
</dbReference>
<proteinExistence type="predicted"/>
<evidence type="ECO:0000313" key="1">
    <source>
        <dbReference type="EMBL" id="KAL3521771.1"/>
    </source>
</evidence>
<organism evidence="1 2">
    <name type="scientific">Cinchona calisaya</name>
    <dbReference type="NCBI Taxonomy" id="153742"/>
    <lineage>
        <taxon>Eukaryota</taxon>
        <taxon>Viridiplantae</taxon>
        <taxon>Streptophyta</taxon>
        <taxon>Embryophyta</taxon>
        <taxon>Tracheophyta</taxon>
        <taxon>Spermatophyta</taxon>
        <taxon>Magnoliopsida</taxon>
        <taxon>eudicotyledons</taxon>
        <taxon>Gunneridae</taxon>
        <taxon>Pentapetalae</taxon>
        <taxon>asterids</taxon>
        <taxon>lamiids</taxon>
        <taxon>Gentianales</taxon>
        <taxon>Rubiaceae</taxon>
        <taxon>Cinchonoideae</taxon>
        <taxon>Cinchoneae</taxon>
        <taxon>Cinchona</taxon>
    </lineage>
</organism>